<sequence>MSDMEKAMSSMLADMTPKKLPTNEEIFGKGAELGDAKAMGLTDMLDQMTPKKLPTNEELFGQMAEIDTTAFDALLKMITPQKLMSYEDLAKMFGMKL</sequence>
<gene>
    <name evidence="1" type="ORF">SAMN05878503_102277</name>
</gene>
<keyword evidence="2" id="KW-1185">Reference proteome</keyword>
<evidence type="ECO:0000313" key="1">
    <source>
        <dbReference type="EMBL" id="SNX68780.1"/>
    </source>
</evidence>
<organism evidence="1 2">
    <name type="scientific">Cereibacter ovatus</name>
    <dbReference type="NCBI Taxonomy" id="439529"/>
    <lineage>
        <taxon>Bacteria</taxon>
        <taxon>Pseudomonadati</taxon>
        <taxon>Pseudomonadota</taxon>
        <taxon>Alphaproteobacteria</taxon>
        <taxon>Rhodobacterales</taxon>
        <taxon>Paracoccaceae</taxon>
        <taxon>Cereibacter</taxon>
    </lineage>
</organism>
<dbReference type="Proteomes" id="UP000219467">
    <property type="component" value="Unassembled WGS sequence"/>
</dbReference>
<evidence type="ECO:0000313" key="2">
    <source>
        <dbReference type="Proteomes" id="UP000219467"/>
    </source>
</evidence>
<proteinExistence type="predicted"/>
<reference evidence="2" key="1">
    <citation type="submission" date="2017-08" db="EMBL/GenBank/DDBJ databases">
        <authorList>
            <person name="Varghese N."/>
            <person name="Submissions S."/>
        </authorList>
    </citation>
    <scope>NUCLEOTIDE SEQUENCE [LARGE SCALE GENOMIC DNA]</scope>
    <source>
        <strain evidence="2">JA234</strain>
    </source>
</reference>
<protein>
    <submittedName>
        <fullName evidence="1">Uncharacterized protein</fullName>
    </submittedName>
</protein>
<dbReference type="EMBL" id="OAOQ01000002">
    <property type="protein sequence ID" value="SNX68780.1"/>
    <property type="molecule type" value="Genomic_DNA"/>
</dbReference>
<accession>A0A285CMI8</accession>
<name>A0A285CMI8_9RHOB</name>
<dbReference type="OrthoDB" id="7689169at2"/>
<dbReference type="AlphaFoldDB" id="A0A285CMI8"/>